<keyword evidence="9" id="KW-1185">Reference proteome</keyword>
<proteinExistence type="predicted"/>
<evidence type="ECO:0000256" key="6">
    <source>
        <dbReference type="SAM" id="MobiDB-lite"/>
    </source>
</evidence>
<protein>
    <submittedName>
        <fullName evidence="8">Rieske (2Fe-2S) protein</fullName>
    </submittedName>
</protein>
<dbReference type="PANTHER" id="PTHR10134">
    <property type="entry name" value="CYTOCHROME B-C1 COMPLEX SUBUNIT RIESKE, MITOCHONDRIAL"/>
    <property type="match status" value="1"/>
</dbReference>
<keyword evidence="4" id="KW-0411">Iron-sulfur</keyword>
<dbReference type="PROSITE" id="PS51296">
    <property type="entry name" value="RIESKE"/>
    <property type="match status" value="1"/>
</dbReference>
<dbReference type="InterPro" id="IPR014349">
    <property type="entry name" value="Rieske_Fe-S_prot"/>
</dbReference>
<evidence type="ECO:0000256" key="2">
    <source>
        <dbReference type="ARBA" id="ARBA00022723"/>
    </source>
</evidence>
<dbReference type="CDD" id="cd03467">
    <property type="entry name" value="Rieske"/>
    <property type="match status" value="1"/>
</dbReference>
<feature type="domain" description="Rieske" evidence="7">
    <location>
        <begin position="82"/>
        <end position="173"/>
    </location>
</feature>
<comment type="caution">
    <text evidence="8">The sequence shown here is derived from an EMBL/GenBank/DDBJ whole genome shotgun (WGS) entry which is preliminary data.</text>
</comment>
<gene>
    <name evidence="8" type="ORF">IEE83_30700</name>
</gene>
<evidence type="ECO:0000256" key="4">
    <source>
        <dbReference type="ARBA" id="ARBA00023014"/>
    </source>
</evidence>
<feature type="region of interest" description="Disordered" evidence="6">
    <location>
        <begin position="41"/>
        <end position="62"/>
    </location>
</feature>
<dbReference type="RefSeq" id="WP_194124497.1">
    <property type="nucleotide sequence ID" value="NZ_JACYGY010000002.1"/>
</dbReference>
<dbReference type="Pfam" id="PF00355">
    <property type="entry name" value="Rieske"/>
    <property type="match status" value="1"/>
</dbReference>
<evidence type="ECO:0000313" key="8">
    <source>
        <dbReference type="EMBL" id="MBE9466259.1"/>
    </source>
</evidence>
<dbReference type="Gene3D" id="2.102.10.10">
    <property type="entry name" value="Rieske [2Fe-2S] iron-sulphur domain"/>
    <property type="match status" value="1"/>
</dbReference>
<evidence type="ECO:0000256" key="5">
    <source>
        <dbReference type="ARBA" id="ARBA00023157"/>
    </source>
</evidence>
<evidence type="ECO:0000259" key="7">
    <source>
        <dbReference type="PROSITE" id="PS51296"/>
    </source>
</evidence>
<dbReference type="EMBL" id="JACYGY010000002">
    <property type="protein sequence ID" value="MBE9466259.1"/>
    <property type="molecule type" value="Genomic_DNA"/>
</dbReference>
<dbReference type="Proteomes" id="UP000634134">
    <property type="component" value="Unassembled WGS sequence"/>
</dbReference>
<keyword evidence="3" id="KW-0408">Iron</keyword>
<dbReference type="InterPro" id="IPR036922">
    <property type="entry name" value="Rieske_2Fe-2S_sf"/>
</dbReference>
<name>A0ABR9WL70_9BACT</name>
<evidence type="ECO:0000256" key="3">
    <source>
        <dbReference type="ARBA" id="ARBA00023004"/>
    </source>
</evidence>
<feature type="compositionally biased region" description="Low complexity" evidence="6">
    <location>
        <begin position="44"/>
        <end position="62"/>
    </location>
</feature>
<keyword evidence="2" id="KW-0479">Metal-binding</keyword>
<keyword evidence="5" id="KW-1015">Disulfide bond</keyword>
<organism evidence="8 9">
    <name type="scientific">Dyadobacter subterraneus</name>
    <dbReference type="NCBI Taxonomy" id="2773304"/>
    <lineage>
        <taxon>Bacteria</taxon>
        <taxon>Pseudomonadati</taxon>
        <taxon>Bacteroidota</taxon>
        <taxon>Cytophagia</taxon>
        <taxon>Cytophagales</taxon>
        <taxon>Spirosomataceae</taxon>
        <taxon>Dyadobacter</taxon>
    </lineage>
</organism>
<reference evidence="9" key="1">
    <citation type="submission" date="2023-07" db="EMBL/GenBank/DDBJ databases">
        <title>Dyadobacter sp. nov 'subterranea' isolated from contaminted grondwater.</title>
        <authorList>
            <person name="Szabo I."/>
            <person name="Al-Omari J."/>
            <person name="Szerdahelyi S.G."/>
            <person name="Rado J."/>
        </authorList>
    </citation>
    <scope>NUCLEOTIDE SEQUENCE [LARGE SCALE GENOMIC DNA]</scope>
    <source>
        <strain evidence="9">UP-52</strain>
    </source>
</reference>
<keyword evidence="1" id="KW-0001">2Fe-2S</keyword>
<dbReference type="SUPFAM" id="SSF50022">
    <property type="entry name" value="ISP domain"/>
    <property type="match status" value="1"/>
</dbReference>
<sequence length="177" mass="18490">MNTTQKETMKRGEFLRSLSLGTSTLMAFYCMGTMTSCSTGDMDPLTATTPTTPTTPTDPTTGAAFTGNATTSAGAINFTIDLTNTAYSKLKTSGSYLIIGDLIVALSTTNTYVALSKVCTHEGTTVQYRSSENDIYCANHGSEFKLTGAVDKGPAVAALKAYKAVLSTDGNSLTVTA</sequence>
<accession>A0ABR9WL70</accession>
<evidence type="ECO:0000256" key="1">
    <source>
        <dbReference type="ARBA" id="ARBA00022714"/>
    </source>
</evidence>
<dbReference type="InterPro" id="IPR017941">
    <property type="entry name" value="Rieske_2Fe-2S"/>
</dbReference>
<evidence type="ECO:0000313" key="9">
    <source>
        <dbReference type="Proteomes" id="UP000634134"/>
    </source>
</evidence>